<evidence type="ECO:0000259" key="1">
    <source>
        <dbReference type="Pfam" id="PF01636"/>
    </source>
</evidence>
<name>A0A918EP75_9ACTN</name>
<dbReference type="EMBL" id="BMQK01000002">
    <property type="protein sequence ID" value="GGQ46014.1"/>
    <property type="molecule type" value="Genomic_DNA"/>
</dbReference>
<dbReference type="AlphaFoldDB" id="A0A918EP75"/>
<protein>
    <submittedName>
        <fullName evidence="2">Phosphotransferase</fullName>
    </submittedName>
</protein>
<dbReference type="InterPro" id="IPR011009">
    <property type="entry name" value="Kinase-like_dom_sf"/>
</dbReference>
<dbReference type="CDD" id="cd05155">
    <property type="entry name" value="APH_ChoK_like_1"/>
    <property type="match status" value="1"/>
</dbReference>
<gene>
    <name evidence="2" type="ORF">GCM10010145_13390</name>
</gene>
<evidence type="ECO:0000313" key="3">
    <source>
        <dbReference type="Proteomes" id="UP000620156"/>
    </source>
</evidence>
<dbReference type="PANTHER" id="PTHR21310:SF42">
    <property type="entry name" value="BIFUNCTIONAL AAC_APH"/>
    <property type="match status" value="1"/>
</dbReference>
<dbReference type="SUPFAM" id="SSF56112">
    <property type="entry name" value="Protein kinase-like (PK-like)"/>
    <property type="match status" value="1"/>
</dbReference>
<evidence type="ECO:0000313" key="2">
    <source>
        <dbReference type="EMBL" id="GGQ46014.1"/>
    </source>
</evidence>
<sequence>MTHGPRERSDVPVRAEQTTVDPALVRHLVTAQFPRWAGLPVLPVDSAGTANAMFRLGADLVVRLPRTEGAARDIGKEHTWLPRLAPQLPVPVPVPLVKGAPGGGFPWEWSVSRWLDGENPRPGRAAAPDALARDLADFVTALHRAGPAGGPPSYRAEPLAERDPVTRAALAELREEVGTDAAEAVWEAALRSPAPSGPPVWIHADLQPGNVLTAGGRLSAVIDFGCLGLGDPAVDLLAAWYVLPASARPVFRAALGADDAAWARGRGWALSVALLELRAYRGTNPAMASTARHVLRELLEPEPGHPNP</sequence>
<reference evidence="2" key="2">
    <citation type="submission" date="2020-09" db="EMBL/GenBank/DDBJ databases">
        <authorList>
            <person name="Sun Q."/>
            <person name="Ohkuma M."/>
        </authorList>
    </citation>
    <scope>NUCLEOTIDE SEQUENCE</scope>
    <source>
        <strain evidence="2">JCM 3131</strain>
    </source>
</reference>
<dbReference type="Proteomes" id="UP000620156">
    <property type="component" value="Unassembled WGS sequence"/>
</dbReference>
<organism evidence="2 3">
    <name type="scientific">Streptomyces ruber</name>
    <dbReference type="NCBI Taxonomy" id="83378"/>
    <lineage>
        <taxon>Bacteria</taxon>
        <taxon>Bacillati</taxon>
        <taxon>Actinomycetota</taxon>
        <taxon>Actinomycetes</taxon>
        <taxon>Kitasatosporales</taxon>
        <taxon>Streptomycetaceae</taxon>
        <taxon>Streptomyces</taxon>
    </lineage>
</organism>
<dbReference type="PANTHER" id="PTHR21310">
    <property type="entry name" value="AMINOGLYCOSIDE PHOSPHOTRANSFERASE-RELATED-RELATED"/>
    <property type="match status" value="1"/>
</dbReference>
<dbReference type="InterPro" id="IPR002575">
    <property type="entry name" value="Aminoglycoside_PTrfase"/>
</dbReference>
<dbReference type="Gene3D" id="3.90.1200.10">
    <property type="match status" value="1"/>
</dbReference>
<feature type="domain" description="Aminoglycoside phosphotransferase" evidence="1">
    <location>
        <begin position="46"/>
        <end position="268"/>
    </location>
</feature>
<reference evidence="2" key="1">
    <citation type="journal article" date="2014" name="Int. J. Syst. Evol. Microbiol.">
        <title>Complete genome sequence of Corynebacterium casei LMG S-19264T (=DSM 44701T), isolated from a smear-ripened cheese.</title>
        <authorList>
            <consortium name="US DOE Joint Genome Institute (JGI-PGF)"/>
            <person name="Walter F."/>
            <person name="Albersmeier A."/>
            <person name="Kalinowski J."/>
            <person name="Ruckert C."/>
        </authorList>
    </citation>
    <scope>NUCLEOTIDE SEQUENCE</scope>
    <source>
        <strain evidence="2">JCM 3131</strain>
    </source>
</reference>
<keyword evidence="3" id="KW-1185">Reference proteome</keyword>
<proteinExistence type="predicted"/>
<dbReference type="InterPro" id="IPR051678">
    <property type="entry name" value="AGP_Transferase"/>
</dbReference>
<comment type="caution">
    <text evidence="2">The sequence shown here is derived from an EMBL/GenBank/DDBJ whole genome shotgun (WGS) entry which is preliminary data.</text>
</comment>
<accession>A0A918EP75</accession>
<dbReference type="Pfam" id="PF01636">
    <property type="entry name" value="APH"/>
    <property type="match status" value="1"/>
</dbReference>
<dbReference type="Gene3D" id="3.30.200.20">
    <property type="entry name" value="Phosphorylase Kinase, domain 1"/>
    <property type="match status" value="1"/>
</dbReference>